<dbReference type="Proteomes" id="UP000494165">
    <property type="component" value="Unassembled WGS sequence"/>
</dbReference>
<protein>
    <recommendedName>
        <fullName evidence="3">F-box domain-containing protein</fullName>
    </recommendedName>
</protein>
<reference evidence="1 2" key="1">
    <citation type="submission" date="2020-04" db="EMBL/GenBank/DDBJ databases">
        <authorList>
            <person name="Alioto T."/>
            <person name="Alioto T."/>
            <person name="Gomez Garrido J."/>
        </authorList>
    </citation>
    <scope>NUCLEOTIDE SEQUENCE [LARGE SCALE GENOMIC DNA]</scope>
</reference>
<dbReference type="InterPro" id="IPR032675">
    <property type="entry name" value="LRR_dom_sf"/>
</dbReference>
<evidence type="ECO:0000313" key="1">
    <source>
        <dbReference type="EMBL" id="CAB3379436.1"/>
    </source>
</evidence>
<gene>
    <name evidence="1" type="ORF">CLODIP_2_CD04768</name>
</gene>
<name>A0A8S1DE10_9INSE</name>
<keyword evidence="2" id="KW-1185">Reference proteome</keyword>
<dbReference type="Gene3D" id="3.80.10.10">
    <property type="entry name" value="Ribonuclease Inhibitor"/>
    <property type="match status" value="1"/>
</dbReference>
<comment type="caution">
    <text evidence="1">The sequence shown here is derived from an EMBL/GenBank/DDBJ whole genome shotgun (WGS) entry which is preliminary data.</text>
</comment>
<proteinExistence type="predicted"/>
<organism evidence="1 2">
    <name type="scientific">Cloeon dipterum</name>
    <dbReference type="NCBI Taxonomy" id="197152"/>
    <lineage>
        <taxon>Eukaryota</taxon>
        <taxon>Metazoa</taxon>
        <taxon>Ecdysozoa</taxon>
        <taxon>Arthropoda</taxon>
        <taxon>Hexapoda</taxon>
        <taxon>Insecta</taxon>
        <taxon>Pterygota</taxon>
        <taxon>Palaeoptera</taxon>
        <taxon>Ephemeroptera</taxon>
        <taxon>Pisciforma</taxon>
        <taxon>Baetidae</taxon>
        <taxon>Cloeon</taxon>
    </lineage>
</organism>
<sequence length="175" mass="19736">MLAGYCSENTLVGMLQVYGPKLEELFSTSHFFLPCSLQKVFDHCPNLKKIGLNERLVSLSPSVEEVVTHLSMAHPLDDVNLLHAAPNLKRIKVTLWCLTVGNIRNNGHVLLQLPEVVPSLEALKVCTGECSNLIDQLLYEILENIVQRAPSLRVVEMEPRRPHFHFQFQGDRGNI</sequence>
<evidence type="ECO:0008006" key="3">
    <source>
        <dbReference type="Google" id="ProtNLM"/>
    </source>
</evidence>
<accession>A0A8S1DE10</accession>
<evidence type="ECO:0000313" key="2">
    <source>
        <dbReference type="Proteomes" id="UP000494165"/>
    </source>
</evidence>
<dbReference type="EMBL" id="CADEPI010000186">
    <property type="protein sequence ID" value="CAB3379436.1"/>
    <property type="molecule type" value="Genomic_DNA"/>
</dbReference>
<dbReference type="AlphaFoldDB" id="A0A8S1DE10"/>